<dbReference type="PANTHER" id="PTHR37067:SF3">
    <property type="entry name" value="PX DOMAIN-CONTAINING PROTEIN"/>
    <property type="match status" value="1"/>
</dbReference>
<organism evidence="1 2">
    <name type="scientific">Phytophthora cactorum</name>
    <dbReference type="NCBI Taxonomy" id="29920"/>
    <lineage>
        <taxon>Eukaryota</taxon>
        <taxon>Sar</taxon>
        <taxon>Stramenopiles</taxon>
        <taxon>Oomycota</taxon>
        <taxon>Peronosporomycetes</taxon>
        <taxon>Peronosporales</taxon>
        <taxon>Peronosporaceae</taxon>
        <taxon>Phytophthora</taxon>
    </lineage>
</organism>
<dbReference type="PANTHER" id="PTHR37067">
    <property type="entry name" value="PX DOMAIN-CONTAINING PROTEIN"/>
    <property type="match status" value="1"/>
</dbReference>
<gene>
    <name evidence="1" type="ORF">JG687_00018592</name>
</gene>
<dbReference type="Proteomes" id="UP000688947">
    <property type="component" value="Unassembled WGS sequence"/>
</dbReference>
<protein>
    <submittedName>
        <fullName evidence="1">Uncharacterized protein</fullName>
    </submittedName>
</protein>
<name>A0A8T1TQ83_9STRA</name>
<proteinExistence type="predicted"/>
<dbReference type="AlphaFoldDB" id="A0A8T1TQ83"/>
<accession>A0A8T1TQ83</accession>
<comment type="caution">
    <text evidence="1">The sequence shown here is derived from an EMBL/GenBank/DDBJ whole genome shotgun (WGS) entry which is preliminary data.</text>
</comment>
<dbReference type="EMBL" id="JAENGZ010002637">
    <property type="protein sequence ID" value="KAG6943225.1"/>
    <property type="molecule type" value="Genomic_DNA"/>
</dbReference>
<evidence type="ECO:0000313" key="2">
    <source>
        <dbReference type="Proteomes" id="UP000688947"/>
    </source>
</evidence>
<evidence type="ECO:0000313" key="1">
    <source>
        <dbReference type="EMBL" id="KAG6943225.1"/>
    </source>
</evidence>
<reference evidence="1" key="1">
    <citation type="submission" date="2021-01" db="EMBL/GenBank/DDBJ databases">
        <title>Phytophthora aleatoria, a newly-described species from Pinus radiata is distinct from Phytophthora cactorum isolates based on comparative genomics.</title>
        <authorList>
            <person name="Mcdougal R."/>
            <person name="Panda P."/>
            <person name="Williams N."/>
            <person name="Studholme D.J."/>
        </authorList>
    </citation>
    <scope>NUCLEOTIDE SEQUENCE</scope>
    <source>
        <strain evidence="1">NZFS 3830</strain>
    </source>
</reference>
<sequence length="82" mass="9521">MGFLYNFHLMAVPLFEEHTDEKMFVTMSTFLDAVVQQWKEIVVGVSTDGGRSMTGRVRGALKMLFRTQRLFAFGVRFINWIL</sequence>
<dbReference type="OrthoDB" id="129462at2759"/>